<keyword evidence="3" id="KW-1185">Reference proteome</keyword>
<sequence>MPVRRHIYRSWGFAGNSSYIEKRLPKSLLTNNITDASQVIGTDSENPPPTDGHGNGRNDQGKHVVKYSLNKRNRWRLIDTLPTVSDDSDLALKQSEEGLPVTCVVRRVEWCSDYKVRHLDSHGRGNREDHYDAFARNVARVSSTAFPPSSSSRKKKPNGSPSKTWKNTATLSSLLVNGLKPSDGTLEQVKQRPLKRQSLRGTSRVVNRATLKPEKPAAASASTAASTCAVVPEGSPPSGMAVITEGVVYEIGLMQDYYWKDGLWSNSVGRKTKSRAKSREWRRFLPVSHGDKFGVEIADSLATERDRGDGMTDSIGETDGPTSRRAGQPRKWTIGELIEKSDKPRKVRTLAAGRNLPDGDWVDVGLEVQGHGEDEDSWDWKTDEEEGDGERSYDYCTSGDEGDGEDTNGDSVYDDFALN</sequence>
<feature type="compositionally biased region" description="Acidic residues" evidence="1">
    <location>
        <begin position="373"/>
        <end position="388"/>
    </location>
</feature>
<protein>
    <submittedName>
        <fullName evidence="2">Uncharacterized protein</fullName>
    </submittedName>
</protein>
<feature type="compositionally biased region" description="Low complexity" evidence="1">
    <location>
        <begin position="142"/>
        <end position="151"/>
    </location>
</feature>
<comment type="caution">
    <text evidence="2">The sequence shown here is derived from an EMBL/GenBank/DDBJ whole genome shotgun (WGS) entry which is preliminary data.</text>
</comment>
<gene>
    <name evidence="2" type="ORF">BV898_18457</name>
</gene>
<dbReference type="Proteomes" id="UP000192578">
    <property type="component" value="Unassembled WGS sequence"/>
</dbReference>
<proteinExistence type="predicted"/>
<feature type="region of interest" description="Disordered" evidence="1">
    <location>
        <begin position="142"/>
        <end position="167"/>
    </location>
</feature>
<organism evidence="2 3">
    <name type="scientific">Hypsibius exemplaris</name>
    <name type="common">Freshwater tardigrade</name>
    <dbReference type="NCBI Taxonomy" id="2072580"/>
    <lineage>
        <taxon>Eukaryota</taxon>
        <taxon>Metazoa</taxon>
        <taxon>Ecdysozoa</taxon>
        <taxon>Tardigrada</taxon>
        <taxon>Eutardigrada</taxon>
        <taxon>Parachela</taxon>
        <taxon>Hypsibioidea</taxon>
        <taxon>Hypsibiidae</taxon>
        <taxon>Hypsibius</taxon>
    </lineage>
</organism>
<evidence type="ECO:0000313" key="2">
    <source>
        <dbReference type="EMBL" id="OWA54035.1"/>
    </source>
</evidence>
<reference evidence="3" key="1">
    <citation type="submission" date="2017-01" db="EMBL/GenBank/DDBJ databases">
        <title>Comparative genomics of anhydrobiosis in the tardigrade Hypsibius dujardini.</title>
        <authorList>
            <person name="Yoshida Y."/>
            <person name="Koutsovoulos G."/>
            <person name="Laetsch D."/>
            <person name="Stevens L."/>
            <person name="Kumar S."/>
            <person name="Horikawa D."/>
            <person name="Ishino K."/>
            <person name="Komine S."/>
            <person name="Tomita M."/>
            <person name="Blaxter M."/>
            <person name="Arakawa K."/>
        </authorList>
    </citation>
    <scope>NUCLEOTIDE SEQUENCE [LARGE SCALE GENOMIC DNA]</scope>
    <source>
        <strain evidence="3">Z151</strain>
    </source>
</reference>
<feature type="region of interest" description="Disordered" evidence="1">
    <location>
        <begin position="369"/>
        <end position="419"/>
    </location>
</feature>
<dbReference type="EMBL" id="MTYJ01000366">
    <property type="protein sequence ID" value="OWA54035.1"/>
    <property type="molecule type" value="Genomic_DNA"/>
</dbReference>
<feature type="region of interest" description="Disordered" evidence="1">
    <location>
        <begin position="301"/>
        <end position="331"/>
    </location>
</feature>
<name>A0A9X6RNH4_HYPEX</name>
<evidence type="ECO:0000313" key="3">
    <source>
        <dbReference type="Proteomes" id="UP000192578"/>
    </source>
</evidence>
<evidence type="ECO:0000256" key="1">
    <source>
        <dbReference type="SAM" id="MobiDB-lite"/>
    </source>
</evidence>
<dbReference type="AlphaFoldDB" id="A0A9X6RNH4"/>
<accession>A0A9X6RNH4</accession>
<feature type="region of interest" description="Disordered" evidence="1">
    <location>
        <begin position="38"/>
        <end position="62"/>
    </location>
</feature>